<dbReference type="SUPFAM" id="SSF52540">
    <property type="entry name" value="P-loop containing nucleoside triphosphate hydrolases"/>
    <property type="match status" value="1"/>
</dbReference>
<sequence length="494" mass="51944">MGRREKPVGASGSRLSAFAEDLRSLRAAAGNPSYRRMAGIVMYSPSVLSEAAGGYRLPTLPVTLAFVKACDGDIGAWERRWRAERARASPPLTGESPGPAEPGSGEEASPSAPGSASAAGGGPTWTPGSAGSAWTLRSAGSAWTPGSAGLAGAGIGWPRPAQLPVAPLDFVGREAEFEVVTAPYEGVGSHAPLVIRGPVGVGKTAFALRYAHRAAPEFPDGQLWADMCGTTEDALAATDVLGGFLLALGVPAAAVPGDATHRIGLYRSILAQRRVLVLLDNVRDEAQVRPLLAHTPASRVLVVSRSRLLGLEGVRRVIMAPLPRTEAVDLLRVLIGGERVRAEPAAALRIAEFCGYLPLAVTVAGRKIAAQPGRGLREVAERLDAGVNVANWLRIGDIGLANALLPAYLSLPPLGKHVVHMLGRGCDEVTPIGLARHLHISVDAAEHVMDTLVDSGLLHRVSTPERYIMPRLIGSLLMQETGRLAERRIQQAIF</sequence>
<dbReference type="PANTHER" id="PTHR47691">
    <property type="entry name" value="REGULATOR-RELATED"/>
    <property type="match status" value="1"/>
</dbReference>
<evidence type="ECO:0000256" key="1">
    <source>
        <dbReference type="SAM" id="MobiDB-lite"/>
    </source>
</evidence>
<dbReference type="Proteomes" id="UP000602198">
    <property type="component" value="Unassembled WGS sequence"/>
</dbReference>
<dbReference type="InterPro" id="IPR027417">
    <property type="entry name" value="P-loop_NTPase"/>
</dbReference>
<dbReference type="PRINTS" id="PR00364">
    <property type="entry name" value="DISEASERSIST"/>
</dbReference>
<proteinExistence type="predicted"/>
<evidence type="ECO:0008006" key="4">
    <source>
        <dbReference type="Google" id="ProtNLM"/>
    </source>
</evidence>
<evidence type="ECO:0000313" key="3">
    <source>
        <dbReference type="Proteomes" id="UP000602198"/>
    </source>
</evidence>
<feature type="region of interest" description="Disordered" evidence="1">
    <location>
        <begin position="85"/>
        <end position="133"/>
    </location>
</feature>
<protein>
    <recommendedName>
        <fullName evidence="4">NB-ARC domain-containing protein</fullName>
    </recommendedName>
</protein>
<dbReference type="Gene3D" id="3.40.50.300">
    <property type="entry name" value="P-loop containing nucleotide triphosphate hydrolases"/>
    <property type="match status" value="1"/>
</dbReference>
<dbReference type="PANTHER" id="PTHR47691:SF3">
    <property type="entry name" value="HTH-TYPE TRANSCRIPTIONAL REGULATOR RV0890C-RELATED"/>
    <property type="match status" value="1"/>
</dbReference>
<keyword evidence="3" id="KW-1185">Reference proteome</keyword>
<evidence type="ECO:0000313" key="2">
    <source>
        <dbReference type="EMBL" id="MBL1073652.1"/>
    </source>
</evidence>
<comment type="caution">
    <text evidence="2">The sequence shown here is derived from an EMBL/GenBank/DDBJ whole genome shotgun (WGS) entry which is preliminary data.</text>
</comment>
<feature type="compositionally biased region" description="Low complexity" evidence="1">
    <location>
        <begin position="93"/>
        <end position="132"/>
    </location>
</feature>
<gene>
    <name evidence="2" type="ORF">JK358_04530</name>
</gene>
<dbReference type="RefSeq" id="WP_201943956.1">
    <property type="nucleotide sequence ID" value="NZ_JAERRJ010000002.1"/>
</dbReference>
<dbReference type="EMBL" id="JAERRJ010000002">
    <property type="protein sequence ID" value="MBL1073652.1"/>
    <property type="molecule type" value="Genomic_DNA"/>
</dbReference>
<name>A0ABS1LZ05_9NOCA</name>
<reference evidence="2 3" key="1">
    <citation type="submission" date="2021-01" db="EMBL/GenBank/DDBJ databases">
        <title>WGS of actinomycetes isolated from Thailand.</title>
        <authorList>
            <person name="Thawai C."/>
        </authorList>
    </citation>
    <scope>NUCLEOTIDE SEQUENCE [LARGE SCALE GENOMIC DNA]</scope>
    <source>
        <strain evidence="2 3">LPG 2</strain>
    </source>
</reference>
<organism evidence="2 3">
    <name type="scientific">Nocardia acididurans</name>
    <dbReference type="NCBI Taxonomy" id="2802282"/>
    <lineage>
        <taxon>Bacteria</taxon>
        <taxon>Bacillati</taxon>
        <taxon>Actinomycetota</taxon>
        <taxon>Actinomycetes</taxon>
        <taxon>Mycobacteriales</taxon>
        <taxon>Nocardiaceae</taxon>
        <taxon>Nocardia</taxon>
    </lineage>
</organism>
<accession>A0ABS1LZ05</accession>